<dbReference type="PROSITE" id="PS50043">
    <property type="entry name" value="HTH_LUXR_2"/>
    <property type="match status" value="1"/>
</dbReference>
<dbReference type="InterPro" id="IPR000792">
    <property type="entry name" value="Tscrpt_reg_LuxR_C"/>
</dbReference>
<dbReference type="RefSeq" id="WP_378974330.1">
    <property type="nucleotide sequence ID" value="NZ_JBHTBJ010000028.1"/>
</dbReference>
<accession>A0ABW2HY60</accession>
<dbReference type="SMART" id="SM00421">
    <property type="entry name" value="HTH_LUXR"/>
    <property type="match status" value="1"/>
</dbReference>
<dbReference type="InterPro" id="IPR016032">
    <property type="entry name" value="Sig_transdc_resp-reg_C-effctor"/>
</dbReference>
<dbReference type="SUPFAM" id="SSF52540">
    <property type="entry name" value="P-loop containing nucleoside triphosphate hydrolases"/>
    <property type="match status" value="1"/>
</dbReference>
<evidence type="ECO:0000256" key="2">
    <source>
        <dbReference type="ARBA" id="ARBA00022840"/>
    </source>
</evidence>
<dbReference type="PRINTS" id="PR00038">
    <property type="entry name" value="HTHLUXR"/>
</dbReference>
<comment type="caution">
    <text evidence="4">The sequence shown here is derived from an EMBL/GenBank/DDBJ whole genome shotgun (WGS) entry which is preliminary data.</text>
</comment>
<dbReference type="SUPFAM" id="SSF46894">
    <property type="entry name" value="C-terminal effector domain of the bipartite response regulators"/>
    <property type="match status" value="1"/>
</dbReference>
<feature type="domain" description="HTH luxR-type" evidence="3">
    <location>
        <begin position="827"/>
        <end position="892"/>
    </location>
</feature>
<dbReference type="InterPro" id="IPR041664">
    <property type="entry name" value="AAA_16"/>
</dbReference>
<reference evidence="5" key="1">
    <citation type="journal article" date="2019" name="Int. J. Syst. Evol. Microbiol.">
        <title>The Global Catalogue of Microorganisms (GCM) 10K type strain sequencing project: providing services to taxonomists for standard genome sequencing and annotation.</title>
        <authorList>
            <consortium name="The Broad Institute Genomics Platform"/>
            <consortium name="The Broad Institute Genome Sequencing Center for Infectious Disease"/>
            <person name="Wu L."/>
            <person name="Ma J."/>
        </authorList>
    </citation>
    <scope>NUCLEOTIDE SEQUENCE [LARGE SCALE GENOMIC DNA]</scope>
    <source>
        <strain evidence="5">XZYJT-10</strain>
    </source>
</reference>
<name>A0ABW2HY60_9ACTN</name>
<dbReference type="PANTHER" id="PTHR16305:SF35">
    <property type="entry name" value="TRANSCRIPTIONAL ACTIVATOR DOMAIN"/>
    <property type="match status" value="1"/>
</dbReference>
<organism evidence="4 5">
    <name type="scientific">Paractinoplanes rhizophilus</name>
    <dbReference type="NCBI Taxonomy" id="1416877"/>
    <lineage>
        <taxon>Bacteria</taxon>
        <taxon>Bacillati</taxon>
        <taxon>Actinomycetota</taxon>
        <taxon>Actinomycetes</taxon>
        <taxon>Micromonosporales</taxon>
        <taxon>Micromonosporaceae</taxon>
        <taxon>Paractinoplanes</taxon>
    </lineage>
</organism>
<keyword evidence="2" id="KW-0067">ATP-binding</keyword>
<evidence type="ECO:0000313" key="5">
    <source>
        <dbReference type="Proteomes" id="UP001596548"/>
    </source>
</evidence>
<evidence type="ECO:0000313" key="4">
    <source>
        <dbReference type="EMBL" id="MFC7278005.1"/>
    </source>
</evidence>
<dbReference type="InterPro" id="IPR027417">
    <property type="entry name" value="P-loop_NTPase"/>
</dbReference>
<evidence type="ECO:0000259" key="3">
    <source>
        <dbReference type="PROSITE" id="PS50043"/>
    </source>
</evidence>
<keyword evidence="5" id="KW-1185">Reference proteome</keyword>
<sequence length="892" mass="93624">MDGGLVGRVAEVAALDELRAAAARGSGSVALLTGEAGVGKTAVVEEAVARATGMTVLTGRASPDEGAPAFWPWLRLLESDVDGLTPSLLALADAGEAAARARFRAIGDVVRALRSAATRAPLLLVLEDLHWADPSSLALLSALARELSGSRILVLATSRTGLDLPDATVLPLGPWDVAAVATYLDRLAGPPVHGTWAPVVHRLGGGNPLYTRELGRLLVREGRLTGPAGDIDLPEGLRLLVARRTAQLSPACRELLGVAAALGAEIDTAVVSGPAIVSSPAIVSGPAIAEAVEAGVLVDDPWAPSRLRFAHELVRQACYAGLSRDDRIAIHARLADALTASGAGPFEIARHRVRAAAGPASRRSAAEACVAAARHATATLDHGEAVRWLTRALEHEPSASLRLERAGAAYRDGQLDLAVADGEAILDEVGAPAALVIRGLGGLGGSLAPRLVRLCERALALDLDEAGRAQVLAQYAFLIAEMHDGPRAEPISRAAMALAERSGHPGALVAAIHARHEVIDPIRDVGEVLELARRGVELAGPGGRPDAELWSRTWRLDAWLCVGDLAEYDAECARLAELVDRLGWPVARWHLLRARAVRQQLAGRFAEAAAIATEARDLAARAQDMSAGLLLTAFQGGLSLLTGENRHWPEDLAAVSARFPGVPIGVAQLGRVAMEMGDRALAAEKVTELRGLLPRLPVDGRRPFIVITAGEVAAWVGDVDLAAECYRLALPYAGRHLNSMTACYGAVDRPLGVIAAAVGAPDALRHLADAVEMEQRLGSAPFVALSQLAYARSLRATDHRRARALAGRALATARRLGMPKVAAEAAELAGDDLLTAREREIAGLVAAGLSNKAIAQRLVLSERTVESHVRNILGKLSLTGRAELRGSSQYQH</sequence>
<dbReference type="Pfam" id="PF00196">
    <property type="entry name" value="GerE"/>
    <property type="match status" value="1"/>
</dbReference>
<gene>
    <name evidence="4" type="ORF">ACFQS1_28805</name>
</gene>
<dbReference type="Proteomes" id="UP001596548">
    <property type="component" value="Unassembled WGS sequence"/>
</dbReference>
<dbReference type="InterPro" id="IPR011990">
    <property type="entry name" value="TPR-like_helical_dom_sf"/>
</dbReference>
<dbReference type="InterPro" id="IPR036388">
    <property type="entry name" value="WH-like_DNA-bd_sf"/>
</dbReference>
<dbReference type="Gene3D" id="1.10.10.10">
    <property type="entry name" value="Winged helix-like DNA-binding domain superfamily/Winged helix DNA-binding domain"/>
    <property type="match status" value="1"/>
</dbReference>
<proteinExistence type="predicted"/>
<dbReference type="PANTHER" id="PTHR16305">
    <property type="entry name" value="TESTICULAR SOLUBLE ADENYLYL CYCLASE"/>
    <property type="match status" value="1"/>
</dbReference>
<dbReference type="PROSITE" id="PS00622">
    <property type="entry name" value="HTH_LUXR_1"/>
    <property type="match status" value="1"/>
</dbReference>
<dbReference type="EMBL" id="JBHTBJ010000028">
    <property type="protein sequence ID" value="MFC7278005.1"/>
    <property type="molecule type" value="Genomic_DNA"/>
</dbReference>
<evidence type="ECO:0000256" key="1">
    <source>
        <dbReference type="ARBA" id="ARBA00022741"/>
    </source>
</evidence>
<dbReference type="CDD" id="cd06170">
    <property type="entry name" value="LuxR_C_like"/>
    <property type="match status" value="1"/>
</dbReference>
<keyword evidence="1" id="KW-0547">Nucleotide-binding</keyword>
<dbReference type="Pfam" id="PF13191">
    <property type="entry name" value="AAA_16"/>
    <property type="match status" value="1"/>
</dbReference>
<dbReference type="Gene3D" id="3.40.50.300">
    <property type="entry name" value="P-loop containing nucleotide triphosphate hydrolases"/>
    <property type="match status" value="1"/>
</dbReference>
<protein>
    <submittedName>
        <fullName evidence="4">AAA family ATPase</fullName>
    </submittedName>
</protein>
<dbReference type="SUPFAM" id="SSF48452">
    <property type="entry name" value="TPR-like"/>
    <property type="match status" value="1"/>
</dbReference>